<geneLocation type="plastid" evidence="2"/>
<dbReference type="EMBL" id="LC490351">
    <property type="protein sequence ID" value="BBL86361.1"/>
    <property type="molecule type" value="Genomic_DNA"/>
</dbReference>
<protein>
    <recommendedName>
        <fullName evidence="6">Cofactor assembly of complex C subunit B</fullName>
    </recommendedName>
</protein>
<dbReference type="EMBL" id="KY124271">
    <property type="protein sequence ID" value="AQX45148.1"/>
    <property type="molecule type" value="Genomic_DNA"/>
</dbReference>
<name>A0A1L5YCE7_9EUKA</name>
<evidence type="ECO:0008006" key="6">
    <source>
        <dbReference type="Google" id="ProtNLM"/>
    </source>
</evidence>
<organism evidence="2">
    <name type="scientific">Paulinella micropora</name>
    <dbReference type="NCBI Taxonomy" id="1928728"/>
    <lineage>
        <taxon>Eukaryota</taxon>
        <taxon>Sar</taxon>
        <taxon>Rhizaria</taxon>
        <taxon>Cercozoa</taxon>
        <taxon>Imbricatea</taxon>
        <taxon>Silicofilosea</taxon>
        <taxon>Euglyphida</taxon>
        <taxon>Paulinellidae</taxon>
        <taxon>Paulinella</taxon>
    </lineage>
</organism>
<evidence type="ECO:0000313" key="3">
    <source>
        <dbReference type="EMBL" id="AQX45148.1"/>
    </source>
</evidence>
<keyword evidence="2" id="KW-0934">Plastid</keyword>
<evidence type="ECO:0000313" key="5">
    <source>
        <dbReference type="Proteomes" id="UP000503178"/>
    </source>
</evidence>
<evidence type="ECO:0000256" key="1">
    <source>
        <dbReference type="SAM" id="Phobius"/>
    </source>
</evidence>
<dbReference type="PANTHER" id="PTHR35302:SF1">
    <property type="entry name" value="PROTEIN COFACTOR ASSEMBLY OF COMPLEX C SUBUNIT B CCB1, CHLOROPLASTIC"/>
    <property type="match status" value="1"/>
</dbReference>
<reference evidence="2" key="1">
    <citation type="journal article" date="2017" name="Protist">
        <title>Diversity of the Photosynthetic Paulinella Species, with the Description of Paulinella micropora sp. nov. and the Chromatophore Genome Sequence for strain KR01.</title>
        <authorList>
            <person name="Lhee D."/>
            <person name="Yang E.C."/>
            <person name="Kim J.I."/>
            <person name="Nakayama T."/>
            <person name="Zuccarello G."/>
            <person name="Andersen R.A."/>
            <person name="Yoon H.S."/>
        </authorList>
    </citation>
    <scope>NUCLEOTIDE SEQUENCE</scope>
    <source>
        <strain evidence="3">FK01</strain>
        <strain evidence="2">KR01</strain>
    </source>
</reference>
<keyword evidence="1" id="KW-0472">Membrane</keyword>
<dbReference type="AlphaFoldDB" id="A0A1L5YCE7"/>
<dbReference type="EMBL" id="KX897545">
    <property type="protein sequence ID" value="APP88381.1"/>
    <property type="molecule type" value="Genomic_DNA"/>
</dbReference>
<dbReference type="InterPro" id="IPR021919">
    <property type="entry name" value="CCB1"/>
</dbReference>
<feature type="transmembrane region" description="Helical" evidence="1">
    <location>
        <begin position="129"/>
        <end position="147"/>
    </location>
</feature>
<feature type="transmembrane region" description="Helical" evidence="1">
    <location>
        <begin position="20"/>
        <end position="44"/>
    </location>
</feature>
<dbReference type="PANTHER" id="PTHR35302">
    <property type="match status" value="1"/>
</dbReference>
<proteinExistence type="predicted"/>
<evidence type="ECO:0000313" key="2">
    <source>
        <dbReference type="EMBL" id="APP88381.1"/>
    </source>
</evidence>
<keyword evidence="5" id="KW-1185">Reference proteome</keyword>
<sequence>MLGHRDNIISYTKVDGCLNLILFSTISSTFLLTLLLAIGLIFFLRAASKDRTTVVRVRSSRPAIEVLDGLVKWLNQRGWEQEDGDIEKKILRFRGSVVASTGLAILLSVLGTIGAGCLGLIIVQLFPSIGWWPLLSVLLGPIAGRFYQIRAARPERVEFQLVSDDVNTGALLQLRAHRDELIALELELGPSLGLVSDGELLSSPL</sequence>
<dbReference type="Pfam" id="PF12046">
    <property type="entry name" value="CCB1"/>
    <property type="match status" value="1"/>
</dbReference>
<keyword evidence="1" id="KW-0812">Transmembrane</keyword>
<feature type="transmembrane region" description="Helical" evidence="1">
    <location>
        <begin position="97"/>
        <end position="123"/>
    </location>
</feature>
<reference evidence="4 5" key="2">
    <citation type="submission" date="2019-06" db="EMBL/GenBank/DDBJ databases">
        <title>A hidden player of endosymbiotic evolution: DNA virus triggered massive gene transfer.</title>
        <authorList>
            <person name="Matsuo M."/>
            <person name="Katahata A."/>
            <person name="Tachikawa M."/>
            <person name="Minakuchi Y."/>
            <person name="Noguchi H."/>
            <person name="Toyoda A."/>
            <person name="Fujiyama A."/>
            <person name="Suzuki Y."/>
            <person name="Satoh S."/>
            <person name="Nakayama T."/>
            <person name="Kamikawa R."/>
            <person name="Nomura M."/>
            <person name="Inagaki Y."/>
            <person name="Ishida K."/>
            <person name="Obokata J."/>
        </authorList>
    </citation>
    <scope>NUCLEOTIDE SEQUENCE [LARGE SCALE GENOMIC DNA]</scope>
    <source>
        <strain evidence="4 5">MYN1</strain>
    </source>
</reference>
<dbReference type="Proteomes" id="UP000503178">
    <property type="component" value="Chromatophore Pltd"/>
</dbReference>
<keyword evidence="1" id="KW-1133">Transmembrane helix</keyword>
<accession>A0A1L5YCE7</accession>
<evidence type="ECO:0000313" key="4">
    <source>
        <dbReference type="EMBL" id="BBL86361.1"/>
    </source>
</evidence>
<gene>
    <name evidence="4" type="primary">MYN1_Chr_543</name>
    <name evidence="2" type="ORF">PCKR_605</name>
    <name evidence="3" type="ORF">PFK_605</name>
    <name evidence="4" type="ORF">PMYN1_Chma553</name>
</gene>